<gene>
    <name evidence="1" type="ORF">DW656_12010</name>
</gene>
<dbReference type="Proteomes" id="UP000284579">
    <property type="component" value="Unassembled WGS sequence"/>
</dbReference>
<dbReference type="EMBL" id="QRHO01000018">
    <property type="protein sequence ID" value="RHF82004.1"/>
    <property type="molecule type" value="Genomic_DNA"/>
</dbReference>
<name>A0A3R6JYN0_9FIRM</name>
<evidence type="ECO:0000313" key="1">
    <source>
        <dbReference type="EMBL" id="RHF82004.1"/>
    </source>
</evidence>
<proteinExistence type="predicted"/>
<protein>
    <submittedName>
        <fullName evidence="1">Uncharacterized protein</fullName>
    </submittedName>
</protein>
<evidence type="ECO:0000313" key="2">
    <source>
        <dbReference type="Proteomes" id="UP000284579"/>
    </source>
</evidence>
<sequence>MDTKRVRTSKLDSVIAEFDSFELKDEKARYFRDCAVKYIELLADRLDDLGIKSIKKCPCRTNPVKDTEKNTTKL</sequence>
<dbReference type="RefSeq" id="WP_118199299.1">
    <property type="nucleotide sequence ID" value="NZ_QRHO01000018.1"/>
</dbReference>
<accession>A0A3R6JYN0</accession>
<reference evidence="1 2" key="1">
    <citation type="submission" date="2018-08" db="EMBL/GenBank/DDBJ databases">
        <title>A genome reference for cultivated species of the human gut microbiota.</title>
        <authorList>
            <person name="Zou Y."/>
            <person name="Xue W."/>
            <person name="Luo G."/>
        </authorList>
    </citation>
    <scope>NUCLEOTIDE SEQUENCE [LARGE SCALE GENOMIC DNA]</scope>
    <source>
        <strain evidence="1 2">AM23-3</strain>
    </source>
</reference>
<comment type="caution">
    <text evidence="1">The sequence shown here is derived from an EMBL/GenBank/DDBJ whole genome shotgun (WGS) entry which is preliminary data.</text>
</comment>
<organism evidence="1 2">
    <name type="scientific">Coprococcus comes</name>
    <dbReference type="NCBI Taxonomy" id="410072"/>
    <lineage>
        <taxon>Bacteria</taxon>
        <taxon>Bacillati</taxon>
        <taxon>Bacillota</taxon>
        <taxon>Clostridia</taxon>
        <taxon>Lachnospirales</taxon>
        <taxon>Lachnospiraceae</taxon>
        <taxon>Coprococcus</taxon>
    </lineage>
</organism>
<dbReference type="AlphaFoldDB" id="A0A3R6JYN0"/>